<dbReference type="AlphaFoldDB" id="A0AAD7Y2W0"/>
<dbReference type="GeneID" id="83209059"/>
<accession>A0AAD7Y2W0</accession>
<name>A0AAD7Y2W0_9FUNG</name>
<sequence length="129" mass="14606">MIFDKVVRYFSANSGQQLAGRGGKQHHHHHVNKIQKTNATATMATNTSTTTTLLQVPNQSSIPTSSSSISQSAWHQRMILSRATHHKLRHPPPIQHRGLQRTIHLKNMLKRLQQEDMHEDNVPLASIQL</sequence>
<organism evidence="1 2">
    <name type="scientific">Lichtheimia ornata</name>
    <dbReference type="NCBI Taxonomy" id="688661"/>
    <lineage>
        <taxon>Eukaryota</taxon>
        <taxon>Fungi</taxon>
        <taxon>Fungi incertae sedis</taxon>
        <taxon>Mucoromycota</taxon>
        <taxon>Mucoromycotina</taxon>
        <taxon>Mucoromycetes</taxon>
        <taxon>Mucorales</taxon>
        <taxon>Lichtheimiaceae</taxon>
        <taxon>Lichtheimia</taxon>
    </lineage>
</organism>
<proteinExistence type="predicted"/>
<keyword evidence="2" id="KW-1185">Reference proteome</keyword>
<dbReference type="Proteomes" id="UP001234581">
    <property type="component" value="Unassembled WGS sequence"/>
</dbReference>
<evidence type="ECO:0000313" key="1">
    <source>
        <dbReference type="EMBL" id="KAJ8662677.1"/>
    </source>
</evidence>
<gene>
    <name evidence="1" type="ORF">O0I10_001641</name>
</gene>
<evidence type="ECO:0000313" key="2">
    <source>
        <dbReference type="Proteomes" id="UP001234581"/>
    </source>
</evidence>
<comment type="caution">
    <text evidence="1">The sequence shown here is derived from an EMBL/GenBank/DDBJ whole genome shotgun (WGS) entry which is preliminary data.</text>
</comment>
<dbReference type="EMBL" id="JARTCD010000004">
    <property type="protein sequence ID" value="KAJ8662677.1"/>
    <property type="molecule type" value="Genomic_DNA"/>
</dbReference>
<reference evidence="1 2" key="1">
    <citation type="submission" date="2023-03" db="EMBL/GenBank/DDBJ databases">
        <title>Genome sequence of Lichtheimia ornata CBS 291.66.</title>
        <authorList>
            <person name="Mohabir J.T."/>
            <person name="Shea T.P."/>
            <person name="Kurbessoian T."/>
            <person name="Berby B."/>
            <person name="Fontaine J."/>
            <person name="Livny J."/>
            <person name="Gnirke A."/>
            <person name="Stajich J.E."/>
            <person name="Cuomo C.A."/>
        </authorList>
    </citation>
    <scope>NUCLEOTIDE SEQUENCE [LARGE SCALE GENOMIC DNA]</scope>
    <source>
        <strain evidence="1">CBS 291.66</strain>
    </source>
</reference>
<protein>
    <submittedName>
        <fullName evidence="1">Uncharacterized protein</fullName>
    </submittedName>
</protein>
<dbReference type="RefSeq" id="XP_058347590.1">
    <property type="nucleotide sequence ID" value="XM_058481733.1"/>
</dbReference>